<keyword evidence="10" id="KW-1185">Reference proteome</keyword>
<gene>
    <name evidence="9" type="ORF">PMIN01_05439</name>
</gene>
<dbReference type="AlphaFoldDB" id="A0A9P6GNJ9"/>
<dbReference type="PROSITE" id="PS00028">
    <property type="entry name" value="ZINC_FINGER_C2H2_1"/>
    <property type="match status" value="1"/>
</dbReference>
<evidence type="ECO:0000256" key="1">
    <source>
        <dbReference type="ARBA" id="ARBA00022723"/>
    </source>
</evidence>
<feature type="region of interest" description="Disordered" evidence="7">
    <location>
        <begin position="115"/>
        <end position="152"/>
    </location>
</feature>
<dbReference type="Gene3D" id="3.30.160.60">
    <property type="entry name" value="Classic Zinc Finger"/>
    <property type="match status" value="2"/>
</dbReference>
<feature type="compositionally biased region" description="Polar residues" evidence="7">
    <location>
        <begin position="65"/>
        <end position="79"/>
    </location>
</feature>
<dbReference type="GO" id="GO:0000978">
    <property type="term" value="F:RNA polymerase II cis-regulatory region sequence-specific DNA binding"/>
    <property type="evidence" value="ECO:0007669"/>
    <property type="project" value="TreeGrafter"/>
</dbReference>
<dbReference type="SUPFAM" id="SSF57667">
    <property type="entry name" value="beta-beta-alpha zinc fingers"/>
    <property type="match status" value="1"/>
</dbReference>
<feature type="region of interest" description="Disordered" evidence="7">
    <location>
        <begin position="31"/>
        <end position="97"/>
    </location>
</feature>
<protein>
    <submittedName>
        <fullName evidence="9">Cutinase g-box binding protein</fullName>
    </submittedName>
</protein>
<keyword evidence="4" id="KW-0862">Zinc</keyword>
<dbReference type="InterPro" id="IPR036236">
    <property type="entry name" value="Znf_C2H2_sf"/>
</dbReference>
<evidence type="ECO:0000313" key="9">
    <source>
        <dbReference type="EMBL" id="KAF9737660.1"/>
    </source>
</evidence>
<feature type="region of interest" description="Disordered" evidence="7">
    <location>
        <begin position="166"/>
        <end position="224"/>
    </location>
</feature>
<dbReference type="PANTHER" id="PTHR24388">
    <property type="entry name" value="ZINC FINGER PROTEIN"/>
    <property type="match status" value="1"/>
</dbReference>
<evidence type="ECO:0000256" key="4">
    <source>
        <dbReference type="ARBA" id="ARBA00022833"/>
    </source>
</evidence>
<evidence type="ECO:0000256" key="2">
    <source>
        <dbReference type="ARBA" id="ARBA00022737"/>
    </source>
</evidence>
<evidence type="ECO:0000313" key="10">
    <source>
        <dbReference type="Proteomes" id="UP000756921"/>
    </source>
</evidence>
<accession>A0A9P6GNJ9</accession>
<proteinExistence type="predicted"/>
<dbReference type="GO" id="GO:0000981">
    <property type="term" value="F:DNA-binding transcription factor activity, RNA polymerase II-specific"/>
    <property type="evidence" value="ECO:0007669"/>
    <property type="project" value="TreeGrafter"/>
</dbReference>
<name>A0A9P6GNJ9_9PLEO</name>
<dbReference type="InterPro" id="IPR008598">
    <property type="entry name" value="Di19_Zn-bd"/>
</dbReference>
<dbReference type="Proteomes" id="UP000756921">
    <property type="component" value="Unassembled WGS sequence"/>
</dbReference>
<keyword evidence="5" id="KW-0539">Nucleus</keyword>
<evidence type="ECO:0000256" key="6">
    <source>
        <dbReference type="PROSITE-ProRule" id="PRU00042"/>
    </source>
</evidence>
<dbReference type="GO" id="GO:0008270">
    <property type="term" value="F:zinc ion binding"/>
    <property type="evidence" value="ECO:0007669"/>
    <property type="project" value="UniProtKB-KW"/>
</dbReference>
<organism evidence="9 10">
    <name type="scientific">Paraphaeosphaeria minitans</name>
    <dbReference type="NCBI Taxonomy" id="565426"/>
    <lineage>
        <taxon>Eukaryota</taxon>
        <taxon>Fungi</taxon>
        <taxon>Dikarya</taxon>
        <taxon>Ascomycota</taxon>
        <taxon>Pezizomycotina</taxon>
        <taxon>Dothideomycetes</taxon>
        <taxon>Pleosporomycetidae</taxon>
        <taxon>Pleosporales</taxon>
        <taxon>Massarineae</taxon>
        <taxon>Didymosphaeriaceae</taxon>
        <taxon>Paraphaeosphaeria</taxon>
    </lineage>
</organism>
<sequence>MSLSPNAKAQCKLHPPNIGKHLLISIQSLLNSPSPARSYPTPRAARSPPIPPIERPSKTPKANPPNMTTAAITPHKSTQATTSASDGGDDSDSDDRGFVCPHCGQVYAQEHNMKRHLRDSHGTREKPYACPGCSHRSKRKDNLKKHMKASHGTGWGQRLYDAVNDILAEEGSEAEGQGSGAGDDEGEEGDEGQDGDVSAGYNHACGGNSRGYLGVFRDSRPNLA</sequence>
<dbReference type="PANTHER" id="PTHR24388:SF104">
    <property type="entry name" value="AT-RICH BINDING PROTEIN-RELATED"/>
    <property type="match status" value="1"/>
</dbReference>
<feature type="domain" description="C2H2-type" evidence="8">
    <location>
        <begin position="98"/>
        <end position="127"/>
    </location>
</feature>
<evidence type="ECO:0000256" key="7">
    <source>
        <dbReference type="SAM" id="MobiDB-lite"/>
    </source>
</evidence>
<dbReference type="InterPro" id="IPR050527">
    <property type="entry name" value="Snail/Krueppel_Znf"/>
</dbReference>
<keyword evidence="3 6" id="KW-0863">Zinc-finger</keyword>
<dbReference type="EMBL" id="WJXW01000004">
    <property type="protein sequence ID" value="KAF9737660.1"/>
    <property type="molecule type" value="Genomic_DNA"/>
</dbReference>
<evidence type="ECO:0000256" key="3">
    <source>
        <dbReference type="ARBA" id="ARBA00022771"/>
    </source>
</evidence>
<evidence type="ECO:0000259" key="8">
    <source>
        <dbReference type="PROSITE" id="PS50157"/>
    </source>
</evidence>
<feature type="domain" description="C2H2-type" evidence="8">
    <location>
        <begin position="128"/>
        <end position="151"/>
    </location>
</feature>
<reference evidence="9" key="1">
    <citation type="journal article" date="2020" name="Mol. Plant Microbe Interact.">
        <title>Genome Sequence of the Biocontrol Agent Coniothyrium minitans strain Conio (IMI 134523).</title>
        <authorList>
            <person name="Patel D."/>
            <person name="Shittu T.A."/>
            <person name="Baroncelli R."/>
            <person name="Muthumeenakshi S."/>
            <person name="Osborne T.H."/>
            <person name="Janganan T.K."/>
            <person name="Sreenivasaprasad S."/>
        </authorList>
    </citation>
    <scope>NUCLEOTIDE SEQUENCE</scope>
    <source>
        <strain evidence="9">Conio</strain>
    </source>
</reference>
<keyword evidence="1" id="KW-0479">Metal-binding</keyword>
<dbReference type="Pfam" id="PF05605">
    <property type="entry name" value="zf-Di19"/>
    <property type="match status" value="1"/>
</dbReference>
<comment type="caution">
    <text evidence="9">The sequence shown here is derived from an EMBL/GenBank/DDBJ whole genome shotgun (WGS) entry which is preliminary data.</text>
</comment>
<keyword evidence="2" id="KW-0677">Repeat</keyword>
<dbReference type="PROSITE" id="PS50157">
    <property type="entry name" value="ZINC_FINGER_C2H2_2"/>
    <property type="match status" value="2"/>
</dbReference>
<dbReference type="OrthoDB" id="10018191at2759"/>
<feature type="compositionally biased region" description="Basic residues" evidence="7">
    <location>
        <begin position="135"/>
        <end position="149"/>
    </location>
</feature>
<evidence type="ECO:0000256" key="5">
    <source>
        <dbReference type="ARBA" id="ARBA00023242"/>
    </source>
</evidence>
<dbReference type="SMART" id="SM00355">
    <property type="entry name" value="ZnF_C2H2"/>
    <property type="match status" value="2"/>
</dbReference>
<feature type="compositionally biased region" description="Acidic residues" evidence="7">
    <location>
        <begin position="182"/>
        <end position="194"/>
    </location>
</feature>
<dbReference type="FunFam" id="3.30.160.60:FF:000446">
    <property type="entry name" value="Zinc finger protein"/>
    <property type="match status" value="1"/>
</dbReference>
<dbReference type="InterPro" id="IPR013087">
    <property type="entry name" value="Znf_C2H2_type"/>
</dbReference>